<dbReference type="PROSITE" id="PS50111">
    <property type="entry name" value="CHEMOTAXIS_TRANSDUC_2"/>
    <property type="match status" value="1"/>
</dbReference>
<dbReference type="SMART" id="SM00283">
    <property type="entry name" value="MA"/>
    <property type="match status" value="1"/>
</dbReference>
<keyword evidence="8" id="KW-1185">Reference proteome</keyword>
<reference evidence="7 8" key="1">
    <citation type="submission" date="2022-08" db="EMBL/GenBank/DDBJ databases">
        <title>Reclassification of Massilia species as members of the genera Telluria, Duganella, Pseudoduganella, Mokoshia gen. nov. and Zemynaea gen. nov. using orthogonal and non-orthogonal genome-based approaches.</title>
        <authorList>
            <person name="Bowman J.P."/>
        </authorList>
    </citation>
    <scope>NUCLEOTIDE SEQUENCE [LARGE SCALE GENOMIC DNA]</scope>
    <source>
        <strain evidence="7 8">LMG 28164</strain>
    </source>
</reference>
<dbReference type="InterPro" id="IPR029151">
    <property type="entry name" value="Sensor-like_sf"/>
</dbReference>
<keyword evidence="3" id="KW-0807">Transducer</keyword>
<dbReference type="CDD" id="cd12912">
    <property type="entry name" value="PDC2_MCP_like"/>
    <property type="match status" value="1"/>
</dbReference>
<evidence type="ECO:0000256" key="2">
    <source>
        <dbReference type="ARBA" id="ARBA00029447"/>
    </source>
</evidence>
<evidence type="ECO:0000256" key="3">
    <source>
        <dbReference type="PROSITE-ProRule" id="PRU00284"/>
    </source>
</evidence>
<dbReference type="InterPro" id="IPR051310">
    <property type="entry name" value="MCP_chemotaxis"/>
</dbReference>
<accession>A0ABT2ACS9</accession>
<feature type="transmembrane region" description="Helical" evidence="4">
    <location>
        <begin position="20"/>
        <end position="44"/>
    </location>
</feature>
<evidence type="ECO:0000256" key="1">
    <source>
        <dbReference type="ARBA" id="ARBA00022481"/>
    </source>
</evidence>
<dbReference type="InterPro" id="IPR004089">
    <property type="entry name" value="MCPsignal_dom"/>
</dbReference>
<keyword evidence="4" id="KW-0472">Membrane</keyword>
<proteinExistence type="inferred from homology"/>
<sequence>MNKPTLDVSRWSVGSKITVFTFALVGLILAVLVTVISWTTSNLLQERASANIQRELHTVAATVEMFDKAVSSEAVSFGKIFAASLAGEYRLDTANTVAVGGKQVPTLLHDGKALNLDFSIPDQFTRTTGANATIFAADGEDFVRVTTSVRKENGDRAVGTILDHASPAYAQLKAGKPYIGLVTLFGKQTITDYEPVRDAAGKVIGVLYVGVDISADVAQLKERIKSMKVGDTGYFYVLNAAPGKNYGDLLVHPNKEGSNILDSRDSTGRQFVREMLASKDGITLYPWQNPDDAQPRMRIAAYTLFKDWNWLIAGGTYEDEIVREAVSLRNRAILIGLLALGIFAAILHTVIKRTVTRPLGAARDAAVRMAQGDLTVALEDTRRDEIGRLAAAMNEIGKGLSNVVGQVRAGAEQIVNASSEISSGNLDLSARTEQQAATLAATANSMQDLTETVRRNAGDAHQANQLAVNTSMVAQEGGRMVSQVIERMEAIKASSGRIADIIGVIDGIAFQTNILALNAAVEAARAGEQGRGFAVVASEVRNLAQRSAAAAKEIKALIQASGAEVDAGSRLVQEAGTTMAEVLGSAEQVTGIMSRISAASSAQSGDIEHINQAIGEMDQVTQHNAALVEEASAAAQAMLEQAEQLARAVRLFKLDDAQAAREAANRPALSAY</sequence>
<evidence type="ECO:0000313" key="8">
    <source>
        <dbReference type="Proteomes" id="UP001205560"/>
    </source>
</evidence>
<gene>
    <name evidence="7" type="ORF">NX782_21920</name>
</gene>
<dbReference type="Proteomes" id="UP001205560">
    <property type="component" value="Unassembled WGS sequence"/>
</dbReference>
<dbReference type="SUPFAM" id="SSF58104">
    <property type="entry name" value="Methyl-accepting chemotaxis protein (MCP) signaling domain"/>
    <property type="match status" value="1"/>
</dbReference>
<organism evidence="7 8">
    <name type="scientific">Massilia norwichensis</name>
    <dbReference type="NCBI Taxonomy" id="1442366"/>
    <lineage>
        <taxon>Bacteria</taxon>
        <taxon>Pseudomonadati</taxon>
        <taxon>Pseudomonadota</taxon>
        <taxon>Betaproteobacteria</taxon>
        <taxon>Burkholderiales</taxon>
        <taxon>Oxalobacteraceae</taxon>
        <taxon>Telluria group</taxon>
        <taxon>Massilia</taxon>
    </lineage>
</organism>
<dbReference type="Pfam" id="PF17201">
    <property type="entry name" value="Cache_3-Cache_2"/>
    <property type="match status" value="1"/>
</dbReference>
<evidence type="ECO:0000256" key="4">
    <source>
        <dbReference type="SAM" id="Phobius"/>
    </source>
</evidence>
<name>A0ABT2ACS9_9BURK</name>
<feature type="domain" description="Methyl-accepting transducer" evidence="5">
    <location>
        <begin position="410"/>
        <end position="639"/>
    </location>
</feature>
<dbReference type="PANTHER" id="PTHR43531">
    <property type="entry name" value="PROTEIN ICFG"/>
    <property type="match status" value="1"/>
</dbReference>
<dbReference type="SMART" id="SM00304">
    <property type="entry name" value="HAMP"/>
    <property type="match status" value="1"/>
</dbReference>
<dbReference type="Pfam" id="PF00672">
    <property type="entry name" value="HAMP"/>
    <property type="match status" value="1"/>
</dbReference>
<dbReference type="InterPro" id="IPR033462">
    <property type="entry name" value="Cache_3-Cache_2"/>
</dbReference>
<dbReference type="PROSITE" id="PS50885">
    <property type="entry name" value="HAMP"/>
    <property type="match status" value="1"/>
</dbReference>
<keyword evidence="1" id="KW-0488">Methylation</keyword>
<keyword evidence="4" id="KW-0812">Transmembrane</keyword>
<dbReference type="Gene3D" id="3.30.450.20">
    <property type="entry name" value="PAS domain"/>
    <property type="match status" value="1"/>
</dbReference>
<evidence type="ECO:0000259" key="6">
    <source>
        <dbReference type="PROSITE" id="PS50885"/>
    </source>
</evidence>
<keyword evidence="4" id="KW-1133">Transmembrane helix</keyword>
<feature type="transmembrane region" description="Helical" evidence="4">
    <location>
        <begin position="332"/>
        <end position="351"/>
    </location>
</feature>
<feature type="domain" description="HAMP" evidence="6">
    <location>
        <begin position="353"/>
        <end position="405"/>
    </location>
</feature>
<dbReference type="EMBL" id="JANUGX010000032">
    <property type="protein sequence ID" value="MCS0591852.1"/>
    <property type="molecule type" value="Genomic_DNA"/>
</dbReference>
<dbReference type="CDD" id="cd11386">
    <property type="entry name" value="MCP_signal"/>
    <property type="match status" value="1"/>
</dbReference>
<evidence type="ECO:0000313" key="7">
    <source>
        <dbReference type="EMBL" id="MCS0591852.1"/>
    </source>
</evidence>
<comment type="caution">
    <text evidence="7">The sequence shown here is derived from an EMBL/GenBank/DDBJ whole genome shotgun (WGS) entry which is preliminary data.</text>
</comment>
<dbReference type="Gene3D" id="1.10.287.950">
    <property type="entry name" value="Methyl-accepting chemotaxis protein"/>
    <property type="match status" value="1"/>
</dbReference>
<dbReference type="Pfam" id="PF00015">
    <property type="entry name" value="MCPsignal"/>
    <property type="match status" value="1"/>
</dbReference>
<dbReference type="PANTHER" id="PTHR43531:SF14">
    <property type="entry name" value="METHYL-ACCEPTING CHEMOTAXIS PROTEIN I-RELATED"/>
    <property type="match status" value="1"/>
</dbReference>
<evidence type="ECO:0000259" key="5">
    <source>
        <dbReference type="PROSITE" id="PS50111"/>
    </source>
</evidence>
<protein>
    <submittedName>
        <fullName evidence="7">Cache 3/Cache 2 fusion domain-containing protein</fullName>
    </submittedName>
</protein>
<dbReference type="InterPro" id="IPR003660">
    <property type="entry name" value="HAMP_dom"/>
</dbReference>
<dbReference type="CDD" id="cd06225">
    <property type="entry name" value="HAMP"/>
    <property type="match status" value="1"/>
</dbReference>
<comment type="similarity">
    <text evidence="2">Belongs to the methyl-accepting chemotaxis (MCP) protein family.</text>
</comment>
<dbReference type="RefSeq" id="WP_258847616.1">
    <property type="nucleotide sequence ID" value="NZ_JANUGX010000032.1"/>
</dbReference>
<dbReference type="SUPFAM" id="SSF103190">
    <property type="entry name" value="Sensory domain-like"/>
    <property type="match status" value="1"/>
</dbReference>